<evidence type="ECO:0000256" key="2">
    <source>
        <dbReference type="ARBA" id="ARBA00022574"/>
    </source>
</evidence>
<dbReference type="Gene3D" id="2.130.10.10">
    <property type="entry name" value="YVTN repeat-like/Quinoprotein amine dehydrogenase"/>
    <property type="match status" value="2"/>
</dbReference>
<evidence type="ECO:0000256" key="4">
    <source>
        <dbReference type="PROSITE-ProRule" id="PRU00221"/>
    </source>
</evidence>
<keyword evidence="5" id="KW-1185">Reference proteome</keyword>
<dbReference type="InterPro" id="IPR015943">
    <property type="entry name" value="WD40/YVTN_repeat-like_dom_sf"/>
</dbReference>
<accession>A0ABM1NE35</accession>
<keyword evidence="3" id="KW-0677">Repeat</keyword>
<evidence type="ECO:0000313" key="5">
    <source>
        <dbReference type="Proteomes" id="UP000695000"/>
    </source>
</evidence>
<name>A0ABM1NE35_NICVS</name>
<dbReference type="InterPro" id="IPR019775">
    <property type="entry name" value="WD40_repeat_CS"/>
</dbReference>
<dbReference type="PANTHER" id="PTHR22889:SF0">
    <property type="entry name" value="WD REPEAT-CONTAINING PROTEIN 89"/>
    <property type="match status" value="1"/>
</dbReference>
<dbReference type="InterPro" id="IPR039328">
    <property type="entry name" value="WDR89"/>
</dbReference>
<reference evidence="6" key="1">
    <citation type="submission" date="2025-08" db="UniProtKB">
        <authorList>
            <consortium name="RefSeq"/>
        </authorList>
    </citation>
    <scope>IDENTIFICATION</scope>
    <source>
        <tissue evidence="6">Whole Larva</tissue>
    </source>
</reference>
<dbReference type="SUPFAM" id="SSF50978">
    <property type="entry name" value="WD40 repeat-like"/>
    <property type="match status" value="1"/>
</dbReference>
<dbReference type="RefSeq" id="XP_017785085.1">
    <property type="nucleotide sequence ID" value="XM_017929596.1"/>
</dbReference>
<dbReference type="GeneID" id="108568477"/>
<feature type="repeat" description="WD" evidence="4">
    <location>
        <begin position="106"/>
        <end position="132"/>
    </location>
</feature>
<dbReference type="InterPro" id="IPR001680">
    <property type="entry name" value="WD40_rpt"/>
</dbReference>
<dbReference type="PROSITE" id="PS00678">
    <property type="entry name" value="WD_REPEATS_1"/>
    <property type="match status" value="1"/>
</dbReference>
<proteinExistence type="predicted"/>
<feature type="repeat" description="WD" evidence="4">
    <location>
        <begin position="188"/>
        <end position="230"/>
    </location>
</feature>
<dbReference type="PROSITE" id="PS50082">
    <property type="entry name" value="WD_REPEATS_2"/>
    <property type="match status" value="3"/>
</dbReference>
<gene>
    <name evidence="6" type="primary">LOC108568477</name>
</gene>
<dbReference type="Proteomes" id="UP000695000">
    <property type="component" value="Unplaced"/>
</dbReference>
<evidence type="ECO:0000256" key="3">
    <source>
        <dbReference type="ARBA" id="ARBA00022737"/>
    </source>
</evidence>
<sequence>MMKKMINLELEGNENEVEDETDCDVCSADEIQSIFAEPYENIVGKKIVENDYILHLDATLETSYNIAIGTSGSDVHVCNLSENGLQRIETFSDNAPCVGVKFDTTNSNILFSGHNDSTIKMWDLRTPSKTVQIFNDKTNKKHPKKKVFSCFDLSTNSILLAAGTELHDSDAYILFWDARNSNILGGYWEYHTDVITQAKFHPNDPNKLATGSTDGLINIYDLSQTTEDEAIENTLNTNSSVEQIRWYPHKKTSEKLAVTTHTYDAQLWDVEMTEIYAEFDRENLAENLKRKIPDYIYTAANYVNKSGELVLLIGSNNQGGRCLRGLKVDNNKLKPCYNFQENSQRIRSCCYNSTVNNLLTAGEEGVLNVWKFL</sequence>
<protein>
    <recommendedName>
        <fullName evidence="1">WD repeat-containing protein 89</fullName>
    </recommendedName>
</protein>
<dbReference type="Pfam" id="PF00400">
    <property type="entry name" value="WD40"/>
    <property type="match status" value="2"/>
</dbReference>
<evidence type="ECO:0000256" key="1">
    <source>
        <dbReference type="ARBA" id="ARBA00021125"/>
    </source>
</evidence>
<feature type="repeat" description="WD" evidence="4">
    <location>
        <begin position="339"/>
        <end position="373"/>
    </location>
</feature>
<organism evidence="5 6">
    <name type="scientific">Nicrophorus vespilloides</name>
    <name type="common">Boreal carrion beetle</name>
    <dbReference type="NCBI Taxonomy" id="110193"/>
    <lineage>
        <taxon>Eukaryota</taxon>
        <taxon>Metazoa</taxon>
        <taxon>Ecdysozoa</taxon>
        <taxon>Arthropoda</taxon>
        <taxon>Hexapoda</taxon>
        <taxon>Insecta</taxon>
        <taxon>Pterygota</taxon>
        <taxon>Neoptera</taxon>
        <taxon>Endopterygota</taxon>
        <taxon>Coleoptera</taxon>
        <taxon>Polyphaga</taxon>
        <taxon>Staphyliniformia</taxon>
        <taxon>Silphidae</taxon>
        <taxon>Nicrophorinae</taxon>
        <taxon>Nicrophorus</taxon>
    </lineage>
</organism>
<dbReference type="PANTHER" id="PTHR22889">
    <property type="entry name" value="WD REPEAT-CONTAINING PROTEIN 89"/>
    <property type="match status" value="1"/>
</dbReference>
<dbReference type="SMART" id="SM00320">
    <property type="entry name" value="WD40"/>
    <property type="match status" value="4"/>
</dbReference>
<dbReference type="PROSITE" id="PS50294">
    <property type="entry name" value="WD_REPEATS_REGION"/>
    <property type="match status" value="1"/>
</dbReference>
<evidence type="ECO:0000313" key="6">
    <source>
        <dbReference type="RefSeq" id="XP_017785085.1"/>
    </source>
</evidence>
<keyword evidence="2 4" id="KW-0853">WD repeat</keyword>
<dbReference type="InterPro" id="IPR036322">
    <property type="entry name" value="WD40_repeat_dom_sf"/>
</dbReference>